<dbReference type="Proteomes" id="UP001596337">
    <property type="component" value="Unassembled WGS sequence"/>
</dbReference>
<protein>
    <recommendedName>
        <fullName evidence="4">AAA domain-containing protein</fullName>
    </recommendedName>
</protein>
<dbReference type="RefSeq" id="WP_390221122.1">
    <property type="nucleotide sequence ID" value="NZ_BAABLA010000097.1"/>
</dbReference>
<evidence type="ECO:0000313" key="3">
    <source>
        <dbReference type="Proteomes" id="UP001596337"/>
    </source>
</evidence>
<evidence type="ECO:0000256" key="1">
    <source>
        <dbReference type="SAM" id="MobiDB-lite"/>
    </source>
</evidence>
<sequence>MMLWNLRGYGRAFDLLDDAVRAELAERLGEAETSVLILDCLNPALVALGLSESSNDDTGKFLAAFDELLVEAGIDDALIVHHMGHSAERARGASKLQGWPEVNWKYVRERADDESEVESGARFLSAYGRDVDAGESALAYDAATRRLTFLGGTRRQYGIEQHVETVADVVRKSTESEGAYTINMTTLKDRLGQQIGVSRNETLVSIVNAAVERDLVHSRKVGTSKRFGVGPEPTGEDGGDAA</sequence>
<dbReference type="InterPro" id="IPR027417">
    <property type="entry name" value="P-loop_NTPase"/>
</dbReference>
<dbReference type="Gene3D" id="3.40.50.300">
    <property type="entry name" value="P-loop containing nucleotide triphosphate hydrolases"/>
    <property type="match status" value="1"/>
</dbReference>
<evidence type="ECO:0000313" key="2">
    <source>
        <dbReference type="EMBL" id="MFC6871177.1"/>
    </source>
</evidence>
<comment type="caution">
    <text evidence="2">The sequence shown here is derived from an EMBL/GenBank/DDBJ whole genome shotgun (WGS) entry which is preliminary data.</text>
</comment>
<gene>
    <name evidence="2" type="ORF">ACFQGD_29045</name>
</gene>
<proteinExistence type="predicted"/>
<feature type="region of interest" description="Disordered" evidence="1">
    <location>
        <begin position="221"/>
        <end position="242"/>
    </location>
</feature>
<dbReference type="EMBL" id="JBHSXX010000001">
    <property type="protein sequence ID" value="MFC6871177.1"/>
    <property type="molecule type" value="Genomic_DNA"/>
</dbReference>
<name>A0ABW2C901_9PSEU</name>
<accession>A0ABW2C901</accession>
<reference evidence="3" key="1">
    <citation type="journal article" date="2019" name="Int. J. Syst. Evol. Microbiol.">
        <title>The Global Catalogue of Microorganisms (GCM) 10K type strain sequencing project: providing services to taxonomists for standard genome sequencing and annotation.</title>
        <authorList>
            <consortium name="The Broad Institute Genomics Platform"/>
            <consortium name="The Broad Institute Genome Sequencing Center for Infectious Disease"/>
            <person name="Wu L."/>
            <person name="Ma J."/>
        </authorList>
    </citation>
    <scope>NUCLEOTIDE SEQUENCE [LARGE SCALE GENOMIC DNA]</scope>
    <source>
        <strain evidence="3">KCTC 32255</strain>
    </source>
</reference>
<keyword evidence="3" id="KW-1185">Reference proteome</keyword>
<organism evidence="2 3">
    <name type="scientific">Haloechinothrix salitolerans</name>
    <dbReference type="NCBI Taxonomy" id="926830"/>
    <lineage>
        <taxon>Bacteria</taxon>
        <taxon>Bacillati</taxon>
        <taxon>Actinomycetota</taxon>
        <taxon>Actinomycetes</taxon>
        <taxon>Pseudonocardiales</taxon>
        <taxon>Pseudonocardiaceae</taxon>
        <taxon>Haloechinothrix</taxon>
    </lineage>
</organism>
<evidence type="ECO:0008006" key="4">
    <source>
        <dbReference type="Google" id="ProtNLM"/>
    </source>
</evidence>